<evidence type="ECO:0000313" key="1">
    <source>
        <dbReference type="EMBL" id="CBG75094.1"/>
    </source>
</evidence>
<dbReference type="AlphaFoldDB" id="C9ZHP9"/>
<organism evidence="1 2">
    <name type="scientific">Streptomyces scabiei (strain 87.22)</name>
    <dbReference type="NCBI Taxonomy" id="680198"/>
    <lineage>
        <taxon>Bacteria</taxon>
        <taxon>Bacillati</taxon>
        <taxon>Actinomycetota</taxon>
        <taxon>Actinomycetes</taxon>
        <taxon>Kitasatosporales</taxon>
        <taxon>Streptomycetaceae</taxon>
        <taxon>Streptomyces</taxon>
    </lineage>
</organism>
<proteinExistence type="predicted"/>
<dbReference type="KEGG" id="scb:SCAB_81331"/>
<dbReference type="EMBL" id="FN554889">
    <property type="protein sequence ID" value="CBG75094.1"/>
    <property type="molecule type" value="Genomic_DNA"/>
</dbReference>
<dbReference type="HOGENOM" id="CLU_2977504_0_0_11"/>
<keyword evidence="2" id="KW-1185">Reference proteome</keyword>
<sequence>MLWKLSTGAPGVTCRTPRAVVEATAEPHVVVFVIDTHKDVQGVPPEPTSFPAANVCAC</sequence>
<reference evidence="1 2" key="1">
    <citation type="journal article" date="2010" name="Mol. Plant Microbe Interact.">
        <title>Streptomyces scabies 87-22 contains a coronafacic acid-like biosynthetic cluster that contributes to plant-microbe interactions.</title>
        <authorList>
            <person name="Bignell D.R."/>
            <person name="Seipke R.F."/>
            <person name="Huguet-Tapia J.C."/>
            <person name="Chambers A.H."/>
            <person name="Parry R.J."/>
            <person name="Loria R."/>
        </authorList>
    </citation>
    <scope>NUCLEOTIDE SEQUENCE [LARGE SCALE GENOMIC DNA]</scope>
    <source>
        <strain evidence="1 2">87.22</strain>
    </source>
</reference>
<gene>
    <name evidence="1" type="ordered locus">SCAB_81331</name>
</gene>
<evidence type="ECO:0000313" key="2">
    <source>
        <dbReference type="Proteomes" id="UP000001444"/>
    </source>
</evidence>
<dbReference type="Proteomes" id="UP000001444">
    <property type="component" value="Chromosome"/>
</dbReference>
<accession>C9ZHP9</accession>
<protein>
    <submittedName>
        <fullName evidence="1">Uncharacterized protein</fullName>
    </submittedName>
</protein>
<name>C9ZHP9_STRSW</name>